<evidence type="ECO:0000256" key="4">
    <source>
        <dbReference type="SAM" id="MobiDB-lite"/>
    </source>
</evidence>
<evidence type="ECO:0000256" key="3">
    <source>
        <dbReference type="ARBA" id="ARBA00023054"/>
    </source>
</evidence>
<feature type="domain" description="Vacuolar protein sorting-associated protein 54 N-terminal" evidence="6">
    <location>
        <begin position="4"/>
        <end position="259"/>
    </location>
</feature>
<dbReference type="Pfam" id="PF10475">
    <property type="entry name" value="Vps54_N"/>
    <property type="match status" value="1"/>
</dbReference>
<dbReference type="InterPro" id="IPR040047">
    <property type="entry name" value="VPS50"/>
</dbReference>
<evidence type="ECO:0000256" key="2">
    <source>
        <dbReference type="ARBA" id="ARBA00022927"/>
    </source>
</evidence>
<comment type="caution">
    <text evidence="7">The sequence shown here is derived from an EMBL/GenBank/DDBJ whole genome shotgun (WGS) entry which is preliminary data.</text>
</comment>
<keyword evidence="3" id="KW-0175">Coiled coil</keyword>
<dbReference type="EMBL" id="CAXHTA020000002">
    <property type="protein sequence ID" value="CAL5219994.1"/>
    <property type="molecule type" value="Genomic_DNA"/>
</dbReference>
<dbReference type="InterPro" id="IPR019514">
    <property type="entry name" value="Syndetin_C"/>
</dbReference>
<evidence type="ECO:0000313" key="8">
    <source>
        <dbReference type="Proteomes" id="UP001497392"/>
    </source>
</evidence>
<sequence length="1052" mass="114972">MSRLSQEAPLSALDAAAELRITALEAVSELLSQHVMHNYDKFVAGIDEVSRVEQDLVAAHKTAKVARAILASDAADISAAITVTQHSLRKQKLLDLLDPLLKLQEAKSLQGPLRAAQEDGDYAHAFWLCVQSGQAMGSLGALRCAQPLAENVNALYEETIERLESALQACCVDFKPDTLGKELGSRLANAYMAAVSTSCAQTVRSVLLTQPALAQRAMAGTTVQDLTRGIPSDIFRTCVARVLMMVFDILASHHKMTTWHDASLDQQMAALAKLRDAKRACHARLRTQHSLKKRLSFGAVMGLPDPESINPSQDLASSTVIRRQSRGSQALQLARSLGSAGVRKLGSVERGAKQSVDAFVEAVGQKDALQELQELEWREAEEMEWGDLLRVSQRGMWASRRFLWDEAARNIAALLACPSAWDGDHFLQVSEWIQRILNIGAAFAGADGAKGLRGLLTAQAGNFFRAYHSENLEGLHSMLEKELWHRIPSSPAEVPDIAEGLRAPPGSLQVPKDAPFQQLLSAGNPWRRRSLKRRQAEDPPLNVRFQLGFGGASALEDDRAARRMTVDEHGVSRRLSDEIWSNATSRRTSFAGSHAVASDDDRDQEEVTGDALWDDEQASKQSSPKGAQSPEATLQTNSSLKLSRWLHAYGELLRCLQPAPFVYQGICELFEMYLVHVFAAFADVSLSTILNPVTAEALPAGAMTPRLRSTLQRILAQSLARFQPALMAHQSIWMATLAKELGEGSHLLGFLWHKERPADSGAPDQGLAAAALAPLSGSSATGPRTSKHLHAGNLWGLHERAVACATLEGFAQRLSAARSAILALLPQSEHAALEAFYARTVGAARDVSECVLRCGVRLDLRQALHGVVSSISAQQWDLSQPPMQQSRWVDDVCYQLTFFCEKLQQVKSLSQAHLTKASPSSPIEAKSARTPNYRQSCSSTVHAHLWCHAITLIGESALEGVARELMHEIRKYAPETSETAACIQKSMRIVDAYIKAYFIADIAGLGEWMARHLEYSAEQKQLLVNAVADFKGLRKKEKAAFVASVHTCADGQ</sequence>
<dbReference type="Pfam" id="PF10474">
    <property type="entry name" value="Syndetin_C"/>
    <property type="match status" value="1"/>
</dbReference>
<feature type="region of interest" description="Disordered" evidence="4">
    <location>
        <begin position="614"/>
        <end position="635"/>
    </location>
</feature>
<reference evidence="7 8" key="1">
    <citation type="submission" date="2024-06" db="EMBL/GenBank/DDBJ databases">
        <authorList>
            <person name="Kraege A."/>
            <person name="Thomma B."/>
        </authorList>
    </citation>
    <scope>NUCLEOTIDE SEQUENCE [LARGE SCALE GENOMIC DNA]</scope>
</reference>
<keyword evidence="2" id="KW-0653">Protein transport</keyword>
<evidence type="ECO:0000256" key="1">
    <source>
        <dbReference type="ARBA" id="ARBA00022448"/>
    </source>
</evidence>
<gene>
    <name evidence="7" type="primary">g1935</name>
    <name evidence="7" type="ORF">VP750_LOCUS1653</name>
</gene>
<accession>A0ABP1FMX6</accession>
<feature type="compositionally biased region" description="Polar residues" evidence="4">
    <location>
        <begin position="619"/>
        <end position="635"/>
    </location>
</feature>
<proteinExistence type="predicted"/>
<evidence type="ECO:0000259" key="6">
    <source>
        <dbReference type="Pfam" id="PF10475"/>
    </source>
</evidence>
<name>A0ABP1FMX6_9CHLO</name>
<dbReference type="InterPro" id="IPR019515">
    <property type="entry name" value="VPS54_N"/>
</dbReference>
<evidence type="ECO:0000313" key="7">
    <source>
        <dbReference type="EMBL" id="CAL5219994.1"/>
    </source>
</evidence>
<dbReference type="PANTHER" id="PTHR13258">
    <property type="entry name" value="SYNDETIN"/>
    <property type="match status" value="1"/>
</dbReference>
<evidence type="ECO:0000259" key="5">
    <source>
        <dbReference type="Pfam" id="PF10474"/>
    </source>
</evidence>
<keyword evidence="8" id="KW-1185">Reference proteome</keyword>
<organism evidence="7 8">
    <name type="scientific">Coccomyxa viridis</name>
    <dbReference type="NCBI Taxonomy" id="1274662"/>
    <lineage>
        <taxon>Eukaryota</taxon>
        <taxon>Viridiplantae</taxon>
        <taxon>Chlorophyta</taxon>
        <taxon>core chlorophytes</taxon>
        <taxon>Trebouxiophyceae</taxon>
        <taxon>Trebouxiophyceae incertae sedis</taxon>
        <taxon>Coccomyxaceae</taxon>
        <taxon>Coccomyxa</taxon>
    </lineage>
</organism>
<dbReference type="PANTHER" id="PTHR13258:SF0">
    <property type="entry name" value="SYNDETIN"/>
    <property type="match status" value="1"/>
</dbReference>
<protein>
    <submittedName>
        <fullName evidence="7">G1935 protein</fullName>
    </submittedName>
</protein>
<dbReference type="Proteomes" id="UP001497392">
    <property type="component" value="Unassembled WGS sequence"/>
</dbReference>
<keyword evidence="1" id="KW-0813">Transport</keyword>
<feature type="domain" description="Syndetin C-terminal" evidence="5">
    <location>
        <begin position="794"/>
        <end position="915"/>
    </location>
</feature>